<dbReference type="Proteomes" id="UP000479710">
    <property type="component" value="Unassembled WGS sequence"/>
</dbReference>
<accession>A0A6G1CSR6</accession>
<evidence type="ECO:0008006" key="5">
    <source>
        <dbReference type="Google" id="ProtNLM"/>
    </source>
</evidence>
<evidence type="ECO:0000259" key="2">
    <source>
        <dbReference type="Pfam" id="PF10551"/>
    </source>
</evidence>
<dbReference type="InterPro" id="IPR018289">
    <property type="entry name" value="MULE_transposase_dom"/>
</dbReference>
<feature type="domain" description="MULE transposase" evidence="2">
    <location>
        <begin position="107"/>
        <end position="147"/>
    </location>
</feature>
<dbReference type="Pfam" id="PF03108">
    <property type="entry name" value="DBD_Tnp_Mut"/>
    <property type="match status" value="1"/>
</dbReference>
<protein>
    <recommendedName>
        <fullName evidence="5">Transposase MuDR plant domain-containing protein</fullName>
    </recommendedName>
</protein>
<dbReference type="PANTHER" id="PTHR31973:SF195">
    <property type="entry name" value="MUDR FAMILY TRANSPOSASE"/>
    <property type="match status" value="1"/>
</dbReference>
<name>A0A6G1CSR6_9ORYZ</name>
<dbReference type="EMBL" id="SPHZ02000008">
    <property type="protein sequence ID" value="KAF0902633.1"/>
    <property type="molecule type" value="Genomic_DNA"/>
</dbReference>
<sequence length="149" mass="17450">MKSALQDTVKSWSLKRQRQFRILRSSKKVYTVVCETKGCNFKVHAHVPKYESYWVVSTLEEHNYMVQNMRSSHHNLSAAYVANKYYKEIIEGDDLPVRHIVKLVENGKYRGQILTIVGADANNQIIPVAFAFVKSENYDSWLWFLQHLK</sequence>
<dbReference type="Pfam" id="PF10551">
    <property type="entry name" value="MULE"/>
    <property type="match status" value="1"/>
</dbReference>
<reference evidence="3 4" key="1">
    <citation type="submission" date="2019-11" db="EMBL/GenBank/DDBJ databases">
        <title>Whole genome sequence of Oryza granulata.</title>
        <authorList>
            <person name="Li W."/>
        </authorList>
    </citation>
    <scope>NUCLEOTIDE SEQUENCE [LARGE SCALE GENOMIC DNA]</scope>
    <source>
        <strain evidence="4">cv. Menghai</strain>
        <tissue evidence="3">Leaf</tissue>
    </source>
</reference>
<gene>
    <name evidence="3" type="ORF">E2562_018264</name>
</gene>
<evidence type="ECO:0000313" key="4">
    <source>
        <dbReference type="Proteomes" id="UP000479710"/>
    </source>
</evidence>
<keyword evidence="4" id="KW-1185">Reference proteome</keyword>
<evidence type="ECO:0000313" key="3">
    <source>
        <dbReference type="EMBL" id="KAF0902633.1"/>
    </source>
</evidence>
<organism evidence="3 4">
    <name type="scientific">Oryza meyeriana var. granulata</name>
    <dbReference type="NCBI Taxonomy" id="110450"/>
    <lineage>
        <taxon>Eukaryota</taxon>
        <taxon>Viridiplantae</taxon>
        <taxon>Streptophyta</taxon>
        <taxon>Embryophyta</taxon>
        <taxon>Tracheophyta</taxon>
        <taxon>Spermatophyta</taxon>
        <taxon>Magnoliopsida</taxon>
        <taxon>Liliopsida</taxon>
        <taxon>Poales</taxon>
        <taxon>Poaceae</taxon>
        <taxon>BOP clade</taxon>
        <taxon>Oryzoideae</taxon>
        <taxon>Oryzeae</taxon>
        <taxon>Oryzinae</taxon>
        <taxon>Oryza</taxon>
        <taxon>Oryza meyeriana</taxon>
    </lineage>
</organism>
<dbReference type="OrthoDB" id="683469at2759"/>
<feature type="domain" description="Transposase MuDR plant" evidence="1">
    <location>
        <begin position="6"/>
        <end position="47"/>
    </location>
</feature>
<comment type="caution">
    <text evidence="3">The sequence shown here is derived from an EMBL/GenBank/DDBJ whole genome shotgun (WGS) entry which is preliminary data.</text>
</comment>
<proteinExistence type="predicted"/>
<evidence type="ECO:0000259" key="1">
    <source>
        <dbReference type="Pfam" id="PF03108"/>
    </source>
</evidence>
<dbReference type="AlphaFoldDB" id="A0A6G1CSR6"/>
<dbReference type="PANTHER" id="PTHR31973">
    <property type="entry name" value="POLYPROTEIN, PUTATIVE-RELATED"/>
    <property type="match status" value="1"/>
</dbReference>
<dbReference type="InterPro" id="IPR004332">
    <property type="entry name" value="Transposase_MuDR"/>
</dbReference>